<feature type="region of interest" description="Disordered" evidence="1">
    <location>
        <begin position="238"/>
        <end position="265"/>
    </location>
</feature>
<name>A0A532V6C4_UNCT6</name>
<comment type="caution">
    <text evidence="3">The sequence shown here is derived from an EMBL/GenBank/DDBJ whole genome shotgun (WGS) entry which is preliminary data.</text>
</comment>
<feature type="signal peptide" evidence="2">
    <location>
        <begin position="1"/>
        <end position="23"/>
    </location>
</feature>
<dbReference type="EMBL" id="NJBO01000009">
    <property type="protein sequence ID" value="TKJ42753.1"/>
    <property type="molecule type" value="Genomic_DNA"/>
</dbReference>
<evidence type="ECO:0000313" key="3">
    <source>
        <dbReference type="EMBL" id="TKJ42753.1"/>
    </source>
</evidence>
<protein>
    <submittedName>
        <fullName evidence="3">Uncharacterized protein</fullName>
    </submittedName>
</protein>
<keyword evidence="2" id="KW-0732">Signal</keyword>
<sequence>MKTNRLFSIAALALLSLAGFAQEAVTHEQHYRLRRAIAKKEVMHMAWIYAGGKRCQPGWSRTYQKEALTRVKLVCKEEGVRFRDFNHAHQQYSRLGLTYTQALRFYADTIGHYDRRCILEGKGLWWFIEDWDEWIDLLIDLGFLEGLLVEWDAEGRMRVEDFPMPRERVLAELEELMNEDPWEAVRLIVDPEVKAGEVFAFIKDAPYIRRMNIADPHLHPSIYVRIWPNMWSVKCLEKLNPPPPPQPPKEESVEPPHASDTIQDSSISFSEDDLLEIVEYEESLPPKVSTKRHFPTAEDSIRYERLLDLFDPNYPSLAAYVKIDNQGTIFLDSEPVLSQDELGRWIEKLVDFGPSIREREVLIACEDSVPWGKVVELARISQDSHADRICIVPASLLEGREPQLSLDGFMEYLQPLQKN</sequence>
<dbReference type="AlphaFoldDB" id="A0A532V6C4"/>
<gene>
    <name evidence="3" type="ORF">CEE36_06625</name>
</gene>
<dbReference type="Gene3D" id="3.30.420.270">
    <property type="match status" value="1"/>
</dbReference>
<feature type="chain" id="PRO_5022082243" evidence="2">
    <location>
        <begin position="24"/>
        <end position="419"/>
    </location>
</feature>
<proteinExistence type="predicted"/>
<accession>A0A532V6C4</accession>
<reference evidence="3 4" key="1">
    <citation type="submission" date="2017-06" db="EMBL/GenBank/DDBJ databases">
        <title>Novel microbial phyla capable of carbon fixation and sulfur reduction in deep-sea sediments.</title>
        <authorList>
            <person name="Huang J."/>
            <person name="Baker B."/>
            <person name="Wang Y."/>
        </authorList>
    </citation>
    <scope>NUCLEOTIDE SEQUENCE [LARGE SCALE GENOMIC DNA]</scope>
    <source>
        <strain evidence="3">B3_TA06</strain>
    </source>
</reference>
<evidence type="ECO:0000313" key="4">
    <source>
        <dbReference type="Proteomes" id="UP000317778"/>
    </source>
</evidence>
<organism evidence="3 4">
    <name type="scientific">candidate division TA06 bacterium B3_TA06</name>
    <dbReference type="NCBI Taxonomy" id="2012487"/>
    <lineage>
        <taxon>Bacteria</taxon>
        <taxon>Bacteria division TA06</taxon>
    </lineage>
</organism>
<evidence type="ECO:0000256" key="2">
    <source>
        <dbReference type="SAM" id="SignalP"/>
    </source>
</evidence>
<evidence type="ECO:0000256" key="1">
    <source>
        <dbReference type="SAM" id="MobiDB-lite"/>
    </source>
</evidence>
<dbReference type="Proteomes" id="UP000317778">
    <property type="component" value="Unassembled WGS sequence"/>
</dbReference>